<protein>
    <submittedName>
        <fullName evidence="2">Ferritin-like domain-containing protein</fullName>
    </submittedName>
</protein>
<dbReference type="Pfam" id="PF12902">
    <property type="entry name" value="Ferritin-like"/>
    <property type="match status" value="1"/>
</dbReference>
<evidence type="ECO:0000259" key="1">
    <source>
        <dbReference type="Pfam" id="PF12902"/>
    </source>
</evidence>
<dbReference type="EMBL" id="CP147846">
    <property type="protein sequence ID" value="WXG70149.1"/>
    <property type="molecule type" value="Genomic_DNA"/>
</dbReference>
<organism evidence="2 3">
    <name type="scientific">Rhodococcus sovatensis</name>
    <dbReference type="NCBI Taxonomy" id="1805840"/>
    <lineage>
        <taxon>Bacteria</taxon>
        <taxon>Bacillati</taxon>
        <taxon>Actinomycetota</taxon>
        <taxon>Actinomycetes</taxon>
        <taxon>Mycobacteriales</taxon>
        <taxon>Nocardiaceae</taxon>
        <taxon>Rhodococcus</taxon>
    </lineage>
</organism>
<reference evidence="2 3" key="1">
    <citation type="submission" date="2024-03" db="EMBL/GenBank/DDBJ databases">
        <title>Natural products discovery in diverse microorganisms through a two-stage MS feature dereplication strategy.</title>
        <authorList>
            <person name="Zhang R."/>
        </authorList>
    </citation>
    <scope>NUCLEOTIDE SEQUENCE [LARGE SCALE GENOMIC DNA]</scope>
    <source>
        <strain evidence="2 3">18930</strain>
    </source>
</reference>
<evidence type="ECO:0000313" key="2">
    <source>
        <dbReference type="EMBL" id="WXG70149.1"/>
    </source>
</evidence>
<feature type="domain" description="Iminophenyl-pyruvate dimer synthase" evidence="1">
    <location>
        <begin position="23"/>
        <end position="231"/>
    </location>
</feature>
<dbReference type="Gene3D" id="1.20.1260.10">
    <property type="match status" value="1"/>
</dbReference>
<dbReference type="RefSeq" id="WP_338891355.1">
    <property type="nucleotide sequence ID" value="NZ_CP147846.1"/>
</dbReference>
<dbReference type="InterPro" id="IPR026820">
    <property type="entry name" value="VioB/RebD_dom"/>
</dbReference>
<keyword evidence="3" id="KW-1185">Reference proteome</keyword>
<name>A0ABZ2PLW2_9NOCA</name>
<sequence length="389" mass="42516">MRAPVPKRPFEPVYDLQWIRGALQTAIAIEHATMPLYSAAMYSLEVQNYPAYNTLRSVLMEEMLHMAAACNALAALGGSPRLATLDPGAIVDGLPGSIAPTLRGRFAKLTKRQLDTFMRIESPDEMVAPNERDTARYPTIGSFYRTISAAIADNAASVAAAVRAPTRANQVGGNLGYAVIDNTSRTDPVEQLLNSLELIIDQGEGFEGSTLSSGARSQGELSHYARFAELRFGHAYSGSRDEADAPSREGQRRYFQGPAIEWPVVINTLAVPRDGYAAILRLDPNRMAVTTELRAFDAAYTRMLAALDDAWNGPADQSWPSLGRAVFEMNELRVISCFNILRHRVPNAAIPELASIYPNEHQELSTLTDLSAPVFYGPRFINTAAPARS</sequence>
<dbReference type="Proteomes" id="UP001432000">
    <property type="component" value="Chromosome"/>
</dbReference>
<evidence type="ECO:0000313" key="3">
    <source>
        <dbReference type="Proteomes" id="UP001432000"/>
    </source>
</evidence>
<gene>
    <name evidence="2" type="ORF">WDS16_06415</name>
</gene>
<proteinExistence type="predicted"/>
<dbReference type="PANTHER" id="PTHR34400:SF4">
    <property type="entry name" value="MEMBRANE PROTEIN"/>
    <property type="match status" value="1"/>
</dbReference>
<accession>A0ABZ2PLW2</accession>
<dbReference type="PANTHER" id="PTHR34400">
    <property type="match status" value="1"/>
</dbReference>
<dbReference type="InterPro" id="IPR012347">
    <property type="entry name" value="Ferritin-like"/>
</dbReference>